<dbReference type="PANTHER" id="PTHR34034:SF2">
    <property type="entry name" value="PROTEIN FAM180A"/>
    <property type="match status" value="1"/>
</dbReference>
<accession>A0A8T2NT09</accession>
<name>A0A8T2NT09_9TELE</name>
<dbReference type="Proteomes" id="UP000824540">
    <property type="component" value="Unassembled WGS sequence"/>
</dbReference>
<proteinExistence type="predicted"/>
<dbReference type="PANTHER" id="PTHR34034">
    <property type="entry name" value="PROTEIN FAM180A-RELATED"/>
    <property type="match status" value="1"/>
</dbReference>
<organism evidence="2 3">
    <name type="scientific">Albula glossodonta</name>
    <name type="common">roundjaw bonefish</name>
    <dbReference type="NCBI Taxonomy" id="121402"/>
    <lineage>
        <taxon>Eukaryota</taxon>
        <taxon>Metazoa</taxon>
        <taxon>Chordata</taxon>
        <taxon>Craniata</taxon>
        <taxon>Vertebrata</taxon>
        <taxon>Euteleostomi</taxon>
        <taxon>Actinopterygii</taxon>
        <taxon>Neopterygii</taxon>
        <taxon>Teleostei</taxon>
        <taxon>Albuliformes</taxon>
        <taxon>Albulidae</taxon>
        <taxon>Albula</taxon>
    </lineage>
</organism>
<protein>
    <recommendedName>
        <fullName evidence="4">Extracellular globin</fullName>
    </recommendedName>
</protein>
<evidence type="ECO:0008006" key="4">
    <source>
        <dbReference type="Google" id="ProtNLM"/>
    </source>
</evidence>
<evidence type="ECO:0000313" key="3">
    <source>
        <dbReference type="Proteomes" id="UP000824540"/>
    </source>
</evidence>
<feature type="signal peptide" evidence="1">
    <location>
        <begin position="1"/>
        <end position="23"/>
    </location>
</feature>
<comment type="caution">
    <text evidence="2">The sequence shown here is derived from an EMBL/GenBank/DDBJ whole genome shotgun (WGS) entry which is preliminary data.</text>
</comment>
<reference evidence="2" key="1">
    <citation type="thesis" date="2021" institute="BYU ScholarsArchive" country="Provo, UT, USA">
        <title>Applications of and Algorithms for Genome Assembly and Genomic Analyses with an Emphasis on Marine Teleosts.</title>
        <authorList>
            <person name="Pickett B.D."/>
        </authorList>
    </citation>
    <scope>NUCLEOTIDE SEQUENCE</scope>
    <source>
        <strain evidence="2">HI-2016</strain>
    </source>
</reference>
<dbReference type="InterPro" id="IPR029170">
    <property type="entry name" value="FAM180"/>
</dbReference>
<evidence type="ECO:0000313" key="2">
    <source>
        <dbReference type="EMBL" id="KAG9342686.1"/>
    </source>
</evidence>
<keyword evidence="1" id="KW-0732">Signal</keyword>
<dbReference type="OrthoDB" id="8913792at2759"/>
<feature type="chain" id="PRO_5035875475" description="Extracellular globin" evidence="1">
    <location>
        <begin position="24"/>
        <end position="166"/>
    </location>
</feature>
<dbReference type="EMBL" id="JAFBMS010000027">
    <property type="protein sequence ID" value="KAG9342686.1"/>
    <property type="molecule type" value="Genomic_DNA"/>
</dbReference>
<dbReference type="AlphaFoldDB" id="A0A8T2NT09"/>
<sequence>MGVIQLRWTLLTLTFYIICTCEAQGRNKVLYPVAHRMKRGAVNPIFQNSIEDTNLLFEILLAGVQMGDEHSAFSVKDEELASLRRTHTLAAICDDILPRKLTDIRRLIHELSQHRGTLRRADFERTVLTMVYAANRLANATGYQKDTWAESFLNLFKAIKQDLTVQ</sequence>
<evidence type="ECO:0000256" key="1">
    <source>
        <dbReference type="SAM" id="SignalP"/>
    </source>
</evidence>
<gene>
    <name evidence="2" type="ORF">JZ751_016123</name>
</gene>
<dbReference type="Pfam" id="PF15173">
    <property type="entry name" value="FAM180"/>
    <property type="match status" value="1"/>
</dbReference>
<keyword evidence="3" id="KW-1185">Reference proteome</keyword>